<dbReference type="RefSeq" id="WP_054646178.1">
    <property type="nucleotide sequence ID" value="NZ_FUXS01000001.1"/>
</dbReference>
<comment type="caution">
    <text evidence="2">The sequence shown here is derived from an EMBL/GenBank/DDBJ whole genome shotgun (WGS) entry which is preliminary data.</text>
</comment>
<reference evidence="2 3" key="1">
    <citation type="journal article" date="2015" name="Genome Announc.">
        <title>Expanding the biotechnology potential of lactobacilli through comparative genomics of 213 strains and associated genera.</title>
        <authorList>
            <person name="Sun Z."/>
            <person name="Harris H.M."/>
            <person name="McCann A."/>
            <person name="Guo C."/>
            <person name="Argimon S."/>
            <person name="Zhang W."/>
            <person name="Yang X."/>
            <person name="Jeffery I.B."/>
            <person name="Cooney J.C."/>
            <person name="Kagawa T.F."/>
            <person name="Liu W."/>
            <person name="Song Y."/>
            <person name="Salvetti E."/>
            <person name="Wrobel A."/>
            <person name="Rasinkangas P."/>
            <person name="Parkhill J."/>
            <person name="Rea M.C."/>
            <person name="O'Sullivan O."/>
            <person name="Ritari J."/>
            <person name="Douillard F.P."/>
            <person name="Paul Ross R."/>
            <person name="Yang R."/>
            <person name="Briner A.E."/>
            <person name="Felis G.E."/>
            <person name="de Vos W.M."/>
            <person name="Barrangou R."/>
            <person name="Klaenhammer T.R."/>
            <person name="Caufield P.W."/>
            <person name="Cui Y."/>
            <person name="Zhang H."/>
            <person name="O'Toole P.W."/>
        </authorList>
    </citation>
    <scope>NUCLEOTIDE SEQUENCE [LARGE SCALE GENOMIC DNA]</scope>
    <source>
        <strain evidence="2 3">DSM 20690</strain>
    </source>
</reference>
<dbReference type="SUPFAM" id="SSF50475">
    <property type="entry name" value="FMN-binding split barrel"/>
    <property type="match status" value="1"/>
</dbReference>
<evidence type="ECO:0000313" key="3">
    <source>
        <dbReference type="Proteomes" id="UP000051565"/>
    </source>
</evidence>
<proteinExistence type="predicted"/>
<dbReference type="GeneID" id="61250282"/>
<dbReference type="Proteomes" id="UP000051565">
    <property type="component" value="Unassembled WGS sequence"/>
</dbReference>
<name>A0A0R2JT41_9LACO</name>
<dbReference type="PATRIC" id="fig|1122148.6.peg.421"/>
<accession>A0A0R2JT41</accession>
<keyword evidence="1" id="KW-1133">Transmembrane helix</keyword>
<protein>
    <submittedName>
        <fullName evidence="2">Uncharacterized protein</fullName>
    </submittedName>
</protein>
<dbReference type="AlphaFoldDB" id="A0A0R2JT41"/>
<gene>
    <name evidence="2" type="ORF">IV52_GL000402</name>
</gene>
<keyword evidence="1" id="KW-0472">Membrane</keyword>
<sequence length="209" mass="23558">MYLKRFVELFIAYGVSFLIAIWVIGYPFNFYHLGLIILGVIIGYIILVIPLTLLTIKKMATRENASGVNKNKSKFSKVLNELPAFIYLATKNNDGTISNSIITYSQSSKQENIFYVVTSANSERVNNINYNSQVAIASLFNNKTGLRFSSNQATAESITNQDQIESLTNKVPQIKELDENLTDKAIIVITIKSVVIESFRERPENITFK</sequence>
<dbReference type="InterPro" id="IPR012349">
    <property type="entry name" value="Split_barrel_FMN-bd"/>
</dbReference>
<feature type="transmembrane region" description="Helical" evidence="1">
    <location>
        <begin position="30"/>
        <end position="54"/>
    </location>
</feature>
<dbReference type="OrthoDB" id="2242642at2"/>
<keyword evidence="3" id="KW-1185">Reference proteome</keyword>
<feature type="transmembrane region" description="Helical" evidence="1">
    <location>
        <begin position="7"/>
        <end position="24"/>
    </location>
</feature>
<keyword evidence="1" id="KW-0812">Transmembrane</keyword>
<dbReference type="Gene3D" id="2.30.110.10">
    <property type="entry name" value="Electron Transport, Fmn-binding Protein, Chain A"/>
    <property type="match status" value="1"/>
</dbReference>
<evidence type="ECO:0000256" key="1">
    <source>
        <dbReference type="SAM" id="Phobius"/>
    </source>
</evidence>
<evidence type="ECO:0000313" key="2">
    <source>
        <dbReference type="EMBL" id="KRN78998.1"/>
    </source>
</evidence>
<organism evidence="2 3">
    <name type="scientific">Fructilactobacillus lindneri DSM 20690 = JCM 11027</name>
    <dbReference type="NCBI Taxonomy" id="1122148"/>
    <lineage>
        <taxon>Bacteria</taxon>
        <taxon>Bacillati</taxon>
        <taxon>Bacillota</taxon>
        <taxon>Bacilli</taxon>
        <taxon>Lactobacillales</taxon>
        <taxon>Lactobacillaceae</taxon>
        <taxon>Fructilactobacillus</taxon>
    </lineage>
</organism>
<dbReference type="STRING" id="53444.AYR59_05455"/>
<dbReference type="EMBL" id="JQBT01000032">
    <property type="protein sequence ID" value="KRN78998.1"/>
    <property type="molecule type" value="Genomic_DNA"/>
</dbReference>